<dbReference type="GO" id="GO:0016791">
    <property type="term" value="F:phosphatase activity"/>
    <property type="evidence" value="ECO:0007669"/>
    <property type="project" value="TreeGrafter"/>
</dbReference>
<dbReference type="Gene3D" id="3.30.450.20">
    <property type="entry name" value="PAS domain"/>
    <property type="match status" value="2"/>
</dbReference>
<sequence length="488" mass="55820">MKDTSTKNIFDELNTKNKVQNEKKLQSLTLLKDVLKGITDIIGVYKTDRTVMFYNEAGYNFYKKKPEEAIGKKCYEMLDRKQPCSNCLIDKAVESRQILRNQKYISKFNKYMECCCNPVIDDSGEVIFIVEQLRDITEKMELENILKESEERYRKMINLSPYAIVITVDGKVIFANKEALKYYDNLIGENIDKYSPDFSETINMRIKQIIKTKTQSAVFDYKIVLDDSNVIDIEVSSNYMIYNGQPAILSIIREITKRKKELNAAAKVQKRWLKKSFPLPNKANMETLYKPAKTVSGDFFAFKKVNENLVVGIIGDVSGKGISAGLNISAFYVLFHEAVLKSHNPAEIIINLNEKIVDYLGESYIAACCFSFDFKNNEAKIVGAGINQFIYQNSNCKFEWGTVKGPFLGMFENSIFDEQIINFQSGDKFYFFSDGLEGILDPDKITEDNIIKSTISEFKNCINSYLTNMSTEVQGIKDDCTLIALEMK</sequence>
<comment type="caution">
    <text evidence="4">The sequence shown here is derived from an EMBL/GenBank/DDBJ whole genome shotgun (WGS) entry which is preliminary data.</text>
</comment>
<reference evidence="4" key="2">
    <citation type="submission" date="2021-04" db="EMBL/GenBank/DDBJ databases">
        <authorList>
            <person name="Dong X."/>
        </authorList>
    </citation>
    <scope>NUCLEOTIDE SEQUENCE</scope>
    <source>
        <strain evidence="4">ZWT</strain>
    </source>
</reference>
<dbReference type="InterPro" id="IPR035965">
    <property type="entry name" value="PAS-like_dom_sf"/>
</dbReference>
<dbReference type="PANTHER" id="PTHR43156:SF2">
    <property type="entry name" value="STAGE II SPORULATION PROTEIN E"/>
    <property type="match status" value="1"/>
</dbReference>
<dbReference type="NCBIfam" id="TIGR00229">
    <property type="entry name" value="sensory_box"/>
    <property type="match status" value="1"/>
</dbReference>
<keyword evidence="5" id="KW-1185">Reference proteome</keyword>
<evidence type="ECO:0000313" key="4">
    <source>
        <dbReference type="EMBL" id="MCM1989475.1"/>
    </source>
</evidence>
<dbReference type="InterPro" id="IPR036457">
    <property type="entry name" value="PPM-type-like_dom_sf"/>
</dbReference>
<accession>A0A9J6NYX4</accession>
<organism evidence="4 5">
    <name type="scientific">Oceanirhabdus seepicola</name>
    <dbReference type="NCBI Taxonomy" id="2828781"/>
    <lineage>
        <taxon>Bacteria</taxon>
        <taxon>Bacillati</taxon>
        <taxon>Bacillota</taxon>
        <taxon>Clostridia</taxon>
        <taxon>Eubacteriales</taxon>
        <taxon>Clostridiaceae</taxon>
        <taxon>Oceanirhabdus</taxon>
    </lineage>
</organism>
<reference evidence="4" key="1">
    <citation type="journal article" date="2021" name="mSystems">
        <title>Bacteria and Archaea Synergistically Convert Glycine Betaine to Biogenic Methane in the Formosa Cold Seep of the South China Sea.</title>
        <authorList>
            <person name="Li L."/>
            <person name="Zhang W."/>
            <person name="Zhang S."/>
            <person name="Song L."/>
            <person name="Sun Q."/>
            <person name="Zhang H."/>
            <person name="Xiang H."/>
            <person name="Dong X."/>
        </authorList>
    </citation>
    <scope>NUCLEOTIDE SEQUENCE</scope>
    <source>
        <strain evidence="4">ZWT</strain>
    </source>
</reference>
<proteinExistence type="predicted"/>
<feature type="domain" description="PAS" evidence="2">
    <location>
        <begin position="151"/>
        <end position="211"/>
    </location>
</feature>
<evidence type="ECO:0000256" key="1">
    <source>
        <dbReference type="ARBA" id="ARBA00022801"/>
    </source>
</evidence>
<dbReference type="RefSeq" id="WP_250858469.1">
    <property type="nucleotide sequence ID" value="NZ_JAGSOJ010000001.1"/>
</dbReference>
<evidence type="ECO:0000313" key="5">
    <source>
        <dbReference type="Proteomes" id="UP001056429"/>
    </source>
</evidence>
<keyword evidence="1" id="KW-0378">Hydrolase</keyword>
<evidence type="ECO:0000259" key="3">
    <source>
        <dbReference type="SMART" id="SM00331"/>
    </source>
</evidence>
<dbReference type="SUPFAM" id="SSF55785">
    <property type="entry name" value="PYP-like sensor domain (PAS domain)"/>
    <property type="match status" value="2"/>
</dbReference>
<protein>
    <submittedName>
        <fullName evidence="4">SpoIIE family protein phosphatase</fullName>
    </submittedName>
</protein>
<gene>
    <name evidence="4" type="ORF">KDK92_06960</name>
</gene>
<dbReference type="EMBL" id="JAGSOJ010000001">
    <property type="protein sequence ID" value="MCM1989475.1"/>
    <property type="molecule type" value="Genomic_DNA"/>
</dbReference>
<feature type="domain" description="PPM-type phosphatase" evidence="3">
    <location>
        <begin position="280"/>
        <end position="487"/>
    </location>
</feature>
<dbReference type="Proteomes" id="UP001056429">
    <property type="component" value="Unassembled WGS sequence"/>
</dbReference>
<feature type="domain" description="PAS" evidence="2">
    <location>
        <begin position="29"/>
        <end position="94"/>
    </location>
</feature>
<dbReference type="InterPro" id="IPR052016">
    <property type="entry name" value="Bact_Sigma-Reg"/>
</dbReference>
<dbReference type="InterPro" id="IPR013656">
    <property type="entry name" value="PAS_4"/>
</dbReference>
<name>A0A9J6NYX4_9CLOT</name>
<dbReference type="InterPro" id="IPR001932">
    <property type="entry name" value="PPM-type_phosphatase-like_dom"/>
</dbReference>
<evidence type="ECO:0000259" key="2">
    <source>
        <dbReference type="SMART" id="SM00091"/>
    </source>
</evidence>
<dbReference type="Pfam" id="PF13188">
    <property type="entry name" value="PAS_8"/>
    <property type="match status" value="1"/>
</dbReference>
<dbReference type="SMART" id="SM00091">
    <property type="entry name" value="PAS"/>
    <property type="match status" value="2"/>
</dbReference>
<dbReference type="Pfam" id="PF07228">
    <property type="entry name" value="SpoIIE"/>
    <property type="match status" value="1"/>
</dbReference>
<dbReference type="SMART" id="SM00331">
    <property type="entry name" value="PP2C_SIG"/>
    <property type="match status" value="1"/>
</dbReference>
<dbReference type="PANTHER" id="PTHR43156">
    <property type="entry name" value="STAGE II SPORULATION PROTEIN E-RELATED"/>
    <property type="match status" value="1"/>
</dbReference>
<dbReference type="AlphaFoldDB" id="A0A9J6NYX4"/>
<dbReference type="Gene3D" id="3.60.40.10">
    <property type="entry name" value="PPM-type phosphatase domain"/>
    <property type="match status" value="1"/>
</dbReference>
<dbReference type="Pfam" id="PF08448">
    <property type="entry name" value="PAS_4"/>
    <property type="match status" value="1"/>
</dbReference>
<dbReference type="InterPro" id="IPR000014">
    <property type="entry name" value="PAS"/>
</dbReference>